<dbReference type="EMBL" id="BT141816">
    <property type="protein sequence ID" value="AFK41610.1"/>
    <property type="molecule type" value="mRNA"/>
</dbReference>
<evidence type="ECO:0000313" key="1">
    <source>
        <dbReference type="EMBL" id="AFK41610.1"/>
    </source>
</evidence>
<protein>
    <submittedName>
        <fullName evidence="1">Uncharacterized protein</fullName>
    </submittedName>
</protein>
<reference evidence="1" key="1">
    <citation type="submission" date="2012-05" db="EMBL/GenBank/DDBJ databases">
        <authorList>
            <person name="Krishnakumar V."/>
            <person name="Cheung F."/>
            <person name="Xiao Y."/>
            <person name="Chan A."/>
            <person name="Moskal W.A."/>
            <person name="Town C.D."/>
        </authorList>
    </citation>
    <scope>NUCLEOTIDE SEQUENCE</scope>
</reference>
<accession>I3SMW8</accession>
<sequence length="89" mass="10143">MFRAGNIMFSKELQSYSQGREAKLLISYTRKMSVCCRPVIAVLKKFETFSVLWVIMIAPNMAPMHTAPRRIDRNFGSVMQTLDGKSSHS</sequence>
<name>I3SMW8_MEDTR</name>
<proteinExistence type="evidence at transcript level"/>
<dbReference type="AlphaFoldDB" id="I3SMW8"/>
<organism evidence="1">
    <name type="scientific">Medicago truncatula</name>
    <name type="common">Barrel medic</name>
    <name type="synonym">Medicago tribuloides</name>
    <dbReference type="NCBI Taxonomy" id="3880"/>
    <lineage>
        <taxon>Eukaryota</taxon>
        <taxon>Viridiplantae</taxon>
        <taxon>Streptophyta</taxon>
        <taxon>Embryophyta</taxon>
        <taxon>Tracheophyta</taxon>
        <taxon>Spermatophyta</taxon>
        <taxon>Magnoliopsida</taxon>
        <taxon>eudicotyledons</taxon>
        <taxon>Gunneridae</taxon>
        <taxon>Pentapetalae</taxon>
        <taxon>rosids</taxon>
        <taxon>fabids</taxon>
        <taxon>Fabales</taxon>
        <taxon>Fabaceae</taxon>
        <taxon>Papilionoideae</taxon>
        <taxon>50 kb inversion clade</taxon>
        <taxon>NPAAA clade</taxon>
        <taxon>Hologalegina</taxon>
        <taxon>IRL clade</taxon>
        <taxon>Trifolieae</taxon>
        <taxon>Medicago</taxon>
    </lineage>
</organism>